<dbReference type="PROSITE" id="PS50931">
    <property type="entry name" value="HTH_LYSR"/>
    <property type="match status" value="1"/>
</dbReference>
<evidence type="ECO:0000313" key="7">
    <source>
        <dbReference type="Proteomes" id="UP000282971"/>
    </source>
</evidence>
<dbReference type="Pfam" id="PF00126">
    <property type="entry name" value="HTH_1"/>
    <property type="match status" value="1"/>
</dbReference>
<dbReference type="EMBL" id="SACN01000001">
    <property type="protein sequence ID" value="RVT93244.1"/>
    <property type="molecule type" value="Genomic_DNA"/>
</dbReference>
<keyword evidence="3" id="KW-0238">DNA-binding</keyword>
<dbReference type="PANTHER" id="PTHR30346">
    <property type="entry name" value="TRANSCRIPTIONAL DUAL REGULATOR HCAR-RELATED"/>
    <property type="match status" value="1"/>
</dbReference>
<evidence type="ECO:0000256" key="2">
    <source>
        <dbReference type="ARBA" id="ARBA00023015"/>
    </source>
</evidence>
<dbReference type="InterPro" id="IPR000847">
    <property type="entry name" value="LysR_HTH_N"/>
</dbReference>
<feature type="domain" description="HTH lysR-type" evidence="5">
    <location>
        <begin position="7"/>
        <end position="65"/>
    </location>
</feature>
<dbReference type="InterPro" id="IPR005119">
    <property type="entry name" value="LysR_subst-bd"/>
</dbReference>
<dbReference type="FunFam" id="1.10.10.10:FF:000001">
    <property type="entry name" value="LysR family transcriptional regulator"/>
    <property type="match status" value="1"/>
</dbReference>
<dbReference type="OrthoDB" id="7500534at2"/>
<dbReference type="GO" id="GO:0003700">
    <property type="term" value="F:DNA-binding transcription factor activity"/>
    <property type="evidence" value="ECO:0007669"/>
    <property type="project" value="InterPro"/>
</dbReference>
<comment type="similarity">
    <text evidence="1">Belongs to the LysR transcriptional regulatory family.</text>
</comment>
<proteinExistence type="inferred from homology"/>
<dbReference type="Gene3D" id="1.10.10.10">
    <property type="entry name" value="Winged helix-like DNA-binding domain superfamily/Winged helix DNA-binding domain"/>
    <property type="match status" value="1"/>
</dbReference>
<evidence type="ECO:0000256" key="4">
    <source>
        <dbReference type="ARBA" id="ARBA00023163"/>
    </source>
</evidence>
<dbReference type="InterPro" id="IPR036388">
    <property type="entry name" value="WH-like_DNA-bd_sf"/>
</dbReference>
<evidence type="ECO:0000313" key="6">
    <source>
        <dbReference type="EMBL" id="RVT93244.1"/>
    </source>
</evidence>
<gene>
    <name evidence="6" type="ORF">EOD43_04975</name>
</gene>
<accession>A0A437M6W7</accession>
<dbReference type="SUPFAM" id="SSF46785">
    <property type="entry name" value="Winged helix' DNA-binding domain"/>
    <property type="match status" value="1"/>
</dbReference>
<dbReference type="PANTHER" id="PTHR30346:SF17">
    <property type="entry name" value="LYSR FAMILY TRANSCRIPTIONAL REGULATOR"/>
    <property type="match status" value="1"/>
</dbReference>
<name>A0A437M6W7_9SPHN</name>
<dbReference type="Proteomes" id="UP000282971">
    <property type="component" value="Unassembled WGS sequence"/>
</dbReference>
<protein>
    <submittedName>
        <fullName evidence="6">LysR family transcriptional regulator</fullName>
    </submittedName>
</protein>
<dbReference type="AlphaFoldDB" id="A0A437M6W7"/>
<dbReference type="SUPFAM" id="SSF53850">
    <property type="entry name" value="Periplasmic binding protein-like II"/>
    <property type="match status" value="1"/>
</dbReference>
<keyword evidence="4" id="KW-0804">Transcription</keyword>
<evidence type="ECO:0000259" key="5">
    <source>
        <dbReference type="PROSITE" id="PS50931"/>
    </source>
</evidence>
<dbReference type="InterPro" id="IPR036390">
    <property type="entry name" value="WH_DNA-bd_sf"/>
</dbReference>
<dbReference type="Pfam" id="PF03466">
    <property type="entry name" value="LysR_substrate"/>
    <property type="match status" value="1"/>
</dbReference>
<dbReference type="GO" id="GO:0032993">
    <property type="term" value="C:protein-DNA complex"/>
    <property type="evidence" value="ECO:0007669"/>
    <property type="project" value="TreeGrafter"/>
</dbReference>
<keyword evidence="7" id="KW-1185">Reference proteome</keyword>
<evidence type="ECO:0000256" key="1">
    <source>
        <dbReference type="ARBA" id="ARBA00009437"/>
    </source>
</evidence>
<dbReference type="Gene3D" id="3.40.190.10">
    <property type="entry name" value="Periplasmic binding protein-like II"/>
    <property type="match status" value="2"/>
</dbReference>
<organism evidence="6 7">
    <name type="scientific">Sphingomonas crocodyli</name>
    <dbReference type="NCBI Taxonomy" id="1979270"/>
    <lineage>
        <taxon>Bacteria</taxon>
        <taxon>Pseudomonadati</taxon>
        <taxon>Pseudomonadota</taxon>
        <taxon>Alphaproteobacteria</taxon>
        <taxon>Sphingomonadales</taxon>
        <taxon>Sphingomonadaceae</taxon>
        <taxon>Sphingomonas</taxon>
    </lineage>
</organism>
<reference evidence="6 7" key="1">
    <citation type="submission" date="2019-01" db="EMBL/GenBank/DDBJ databases">
        <authorList>
            <person name="Chen W.-M."/>
        </authorList>
    </citation>
    <scope>NUCLEOTIDE SEQUENCE [LARGE SCALE GENOMIC DNA]</scope>
    <source>
        <strain evidence="6 7">CCP-7</strain>
    </source>
</reference>
<dbReference type="RefSeq" id="WP_127741654.1">
    <property type="nucleotide sequence ID" value="NZ_SACN01000001.1"/>
</dbReference>
<dbReference type="CDD" id="cd08414">
    <property type="entry name" value="PBP2_LTTR_aromatics_like"/>
    <property type="match status" value="1"/>
</dbReference>
<dbReference type="GO" id="GO:0003677">
    <property type="term" value="F:DNA binding"/>
    <property type="evidence" value="ECO:0007669"/>
    <property type="project" value="UniProtKB-KW"/>
</dbReference>
<evidence type="ECO:0000256" key="3">
    <source>
        <dbReference type="ARBA" id="ARBA00023125"/>
    </source>
</evidence>
<keyword evidence="2" id="KW-0805">Transcription regulation</keyword>
<sequence length="313" mass="33901">MARDATIILRHLPYFLAVVEEGSLQAAAARLNTTQSAISRRIRLLEFEIGDVPLFERSARGMRLLPAGEALLTETRTVLAAIGRAKAQIDAIASGVAGRITVGFAEILGRRTDMLDALRDFAGQHPTLDIQMKPLISEEQRGELTAGTIDLGLLYHPIGEDIAATLSGNGQSFASAAILDDPFLLAVAASHPIATMPDLRLADLGDEPIVWASHKKNPRLYDLLQEACDRRGFAPRIAMETPTSDITMKIVAASMGIGFVPASLIGHAPPEVAFVRPVDFDVAMRASLVWRTTPDGDLPYRVAQHFLDRVSHI</sequence>
<comment type="caution">
    <text evidence="6">The sequence shown here is derived from an EMBL/GenBank/DDBJ whole genome shotgun (WGS) entry which is preliminary data.</text>
</comment>